<name>A0A154PLN5_DUFNO</name>
<protein>
    <submittedName>
        <fullName evidence="1">Uncharacterized protein</fullName>
    </submittedName>
</protein>
<proteinExistence type="predicted"/>
<evidence type="ECO:0000313" key="2">
    <source>
        <dbReference type="Proteomes" id="UP000076502"/>
    </source>
</evidence>
<evidence type="ECO:0000313" key="1">
    <source>
        <dbReference type="EMBL" id="KZC12779.1"/>
    </source>
</evidence>
<keyword evidence="2" id="KW-1185">Reference proteome</keyword>
<dbReference type="Proteomes" id="UP000076502">
    <property type="component" value="Unassembled WGS sequence"/>
</dbReference>
<accession>A0A154PLN5</accession>
<dbReference type="AlphaFoldDB" id="A0A154PLN5"/>
<sequence>MKCQKYWVCEKSTTNQFQFRILSIHAKSLISITQGRKKIPTKKENHFADMIGSNFNLHFK</sequence>
<organism evidence="1 2">
    <name type="scientific">Dufourea novaeangliae</name>
    <name type="common">Sweat bee</name>
    <dbReference type="NCBI Taxonomy" id="178035"/>
    <lineage>
        <taxon>Eukaryota</taxon>
        <taxon>Metazoa</taxon>
        <taxon>Ecdysozoa</taxon>
        <taxon>Arthropoda</taxon>
        <taxon>Hexapoda</taxon>
        <taxon>Insecta</taxon>
        <taxon>Pterygota</taxon>
        <taxon>Neoptera</taxon>
        <taxon>Endopterygota</taxon>
        <taxon>Hymenoptera</taxon>
        <taxon>Apocrita</taxon>
        <taxon>Aculeata</taxon>
        <taxon>Apoidea</taxon>
        <taxon>Anthophila</taxon>
        <taxon>Halictidae</taxon>
        <taxon>Rophitinae</taxon>
        <taxon>Dufourea</taxon>
    </lineage>
</organism>
<reference evidence="1 2" key="1">
    <citation type="submission" date="2015-07" db="EMBL/GenBank/DDBJ databases">
        <title>The genome of Dufourea novaeangliae.</title>
        <authorList>
            <person name="Pan H."/>
            <person name="Kapheim K."/>
        </authorList>
    </citation>
    <scope>NUCLEOTIDE SEQUENCE [LARGE SCALE GENOMIC DNA]</scope>
    <source>
        <strain evidence="1">0120121106</strain>
        <tissue evidence="1">Whole body</tissue>
    </source>
</reference>
<gene>
    <name evidence="1" type="ORF">WN55_04301</name>
</gene>
<dbReference type="EMBL" id="KQ434973">
    <property type="protein sequence ID" value="KZC12779.1"/>
    <property type="molecule type" value="Genomic_DNA"/>
</dbReference>